<protein>
    <submittedName>
        <fullName evidence="1">Uncharacterized protein TCIL3000_9_460</fullName>
    </submittedName>
</protein>
<dbReference type="EMBL" id="HE575322">
    <property type="protein sequence ID" value="CCC92652.1"/>
    <property type="molecule type" value="Genomic_DNA"/>
</dbReference>
<evidence type="ECO:0000313" key="1">
    <source>
        <dbReference type="EMBL" id="CCC92652.1"/>
    </source>
</evidence>
<reference evidence="1" key="1">
    <citation type="journal article" date="2012" name="Proc. Natl. Acad. Sci. U.S.A.">
        <title>Antigenic diversity is generated by distinct evolutionary mechanisms in African trypanosome species.</title>
        <authorList>
            <person name="Jackson A.P."/>
            <person name="Berry A."/>
            <person name="Aslett M."/>
            <person name="Allison H.C."/>
            <person name="Burton P."/>
            <person name="Vavrova-Anderson J."/>
            <person name="Brown R."/>
            <person name="Browne H."/>
            <person name="Corton N."/>
            <person name="Hauser H."/>
            <person name="Gamble J."/>
            <person name="Gilderthorp R."/>
            <person name="Marcello L."/>
            <person name="McQuillan J."/>
            <person name="Otto T.D."/>
            <person name="Quail M.A."/>
            <person name="Sanders M.J."/>
            <person name="van Tonder A."/>
            <person name="Ginger M.L."/>
            <person name="Field M.C."/>
            <person name="Barry J.D."/>
            <person name="Hertz-Fowler C."/>
            <person name="Berriman M."/>
        </authorList>
    </citation>
    <scope>NUCLEOTIDE SEQUENCE</scope>
    <source>
        <strain evidence="1">IL3000</strain>
    </source>
</reference>
<accession>G0UTD8</accession>
<name>G0UTD8_TRYCI</name>
<dbReference type="VEuPathDB" id="TriTrypDB:TcIL3000_9_460"/>
<proteinExistence type="predicted"/>
<sequence>MRGRTACVRPTGVPEAPENINLSCVTKRSVAVYINPTTPGHIPLHHPNSGELGDVPNYKWVKPTTERSATVNTGSRPPAITPLMHDLCYDTTKRDLVEPRVVGDPMIEMHVSREKRAQLFNTSGCGAQAVYDVDIPYRCKSIPLFERQITKETQFCGHRLQSERWMRKNPRAPGPGHYKV</sequence>
<dbReference type="AlphaFoldDB" id="G0UTD8"/>
<organism evidence="1">
    <name type="scientific">Trypanosoma congolense (strain IL3000)</name>
    <dbReference type="NCBI Taxonomy" id="1068625"/>
    <lineage>
        <taxon>Eukaryota</taxon>
        <taxon>Discoba</taxon>
        <taxon>Euglenozoa</taxon>
        <taxon>Kinetoplastea</taxon>
        <taxon>Metakinetoplastina</taxon>
        <taxon>Trypanosomatida</taxon>
        <taxon>Trypanosomatidae</taxon>
        <taxon>Trypanosoma</taxon>
        <taxon>Nannomonas</taxon>
    </lineage>
</organism>
<gene>
    <name evidence="1" type="ORF">TCIL3000_9_460</name>
</gene>